<feature type="binding site" evidence="4">
    <location>
        <begin position="95"/>
        <end position="98"/>
    </location>
    <ligand>
        <name>(6R)-10-formyltetrahydrofolate</name>
        <dbReference type="ChEBI" id="CHEBI:195366"/>
    </ligand>
</feature>
<reference evidence="6 7" key="1">
    <citation type="submission" date="2018-07" db="EMBL/GenBank/DDBJ databases">
        <title>Halioglobus sp. genome submission.</title>
        <authorList>
            <person name="Ye M.-Q."/>
            <person name="Du Z.-J."/>
        </authorList>
    </citation>
    <scope>NUCLEOTIDE SEQUENCE [LARGE SCALE GENOMIC DNA]</scope>
    <source>
        <strain evidence="6 7">U0301</strain>
    </source>
</reference>
<protein>
    <recommendedName>
        <fullName evidence="4">Phosphoribosylglycinamide formyltransferase</fullName>
        <ecNumber evidence="4">2.1.2.2</ecNumber>
    </recommendedName>
    <alternativeName>
        <fullName evidence="4">5'-phosphoribosylglycinamide transformylase</fullName>
    </alternativeName>
    <alternativeName>
        <fullName evidence="4">GAR transformylase</fullName>
        <shortName evidence="4">GART</shortName>
    </alternativeName>
</protein>
<comment type="catalytic activity">
    <reaction evidence="4">
        <text>N(1)-(5-phospho-beta-D-ribosyl)glycinamide + (6R)-10-formyltetrahydrofolate = N(2)-formyl-N(1)-(5-phospho-beta-D-ribosyl)glycinamide + (6S)-5,6,7,8-tetrahydrofolate + H(+)</text>
        <dbReference type="Rhea" id="RHEA:15053"/>
        <dbReference type="ChEBI" id="CHEBI:15378"/>
        <dbReference type="ChEBI" id="CHEBI:57453"/>
        <dbReference type="ChEBI" id="CHEBI:143788"/>
        <dbReference type="ChEBI" id="CHEBI:147286"/>
        <dbReference type="ChEBI" id="CHEBI:195366"/>
        <dbReference type="EC" id="2.1.2.2"/>
    </reaction>
</comment>
<feature type="binding site" evidence="4">
    <location>
        <position position="70"/>
    </location>
    <ligand>
        <name>(6R)-10-formyltetrahydrofolate</name>
        <dbReference type="ChEBI" id="CHEBI:195366"/>
    </ligand>
</feature>
<comment type="function">
    <text evidence="4">Catalyzes the transfer of a formyl group from 10-formyltetrahydrofolate to 5-phospho-ribosyl-glycinamide (GAR), producing 5-phospho-ribosyl-N-formylglycinamide (FGAR) and tetrahydrofolate.</text>
</comment>
<name>A0A3L7DZX2_9GAMM</name>
<evidence type="ECO:0000313" key="6">
    <source>
        <dbReference type="EMBL" id="RLQ21683.1"/>
    </source>
</evidence>
<evidence type="ECO:0000256" key="2">
    <source>
        <dbReference type="ARBA" id="ARBA00022679"/>
    </source>
</evidence>
<comment type="caution">
    <text evidence="6">The sequence shown here is derived from an EMBL/GenBank/DDBJ whole genome shotgun (WGS) entry which is preliminary data.</text>
</comment>
<dbReference type="GO" id="GO:0006189">
    <property type="term" value="P:'de novo' IMP biosynthetic process"/>
    <property type="evidence" value="ECO:0007669"/>
    <property type="project" value="UniProtKB-UniRule"/>
</dbReference>
<feature type="binding site" evidence="4">
    <location>
        <begin position="17"/>
        <end position="19"/>
    </location>
    <ligand>
        <name>N(1)-(5-phospho-beta-D-ribosyl)glycinamide</name>
        <dbReference type="ChEBI" id="CHEBI:143788"/>
    </ligand>
</feature>
<dbReference type="GO" id="GO:0004644">
    <property type="term" value="F:phosphoribosylglycinamide formyltransferase activity"/>
    <property type="evidence" value="ECO:0007669"/>
    <property type="project" value="UniProtKB-UniRule"/>
</dbReference>
<dbReference type="Proteomes" id="UP000265509">
    <property type="component" value="Unassembled WGS sequence"/>
</dbReference>
<feature type="site" description="Raises pKa of active site His" evidence="4">
    <location>
        <position position="150"/>
    </location>
</feature>
<feature type="active site" description="Proton donor" evidence="4">
    <location>
        <position position="114"/>
    </location>
</feature>
<dbReference type="RefSeq" id="WP_117954797.1">
    <property type="nucleotide sequence ID" value="NZ_QRAN01000011.1"/>
</dbReference>
<dbReference type="InterPro" id="IPR004607">
    <property type="entry name" value="GART"/>
</dbReference>
<dbReference type="Gene3D" id="3.40.50.170">
    <property type="entry name" value="Formyl transferase, N-terminal domain"/>
    <property type="match status" value="1"/>
</dbReference>
<organism evidence="6 7">
    <name type="scientific">Seongchinamella sediminis</name>
    <dbReference type="NCBI Taxonomy" id="2283635"/>
    <lineage>
        <taxon>Bacteria</taxon>
        <taxon>Pseudomonadati</taxon>
        <taxon>Pseudomonadota</taxon>
        <taxon>Gammaproteobacteria</taxon>
        <taxon>Cellvibrionales</taxon>
        <taxon>Halieaceae</taxon>
        <taxon>Seongchinamella</taxon>
    </lineage>
</organism>
<dbReference type="OrthoDB" id="9806170at2"/>
<sequence>MNTSGKARIAILISGRGSNLQAFIDACESGDLDASIALVLSNNPDAAGLARAAAAGIPTACVNHREFPSREAFDAALVAKLQPVEPDLVILAGFMRILTPVFITPFTGKLLNIHPSLLPKYPGLDTHRRALAAGDSEAGVTVHFVTPELDGGPPVIQARVPINPGDTPEALAARVIVQEHVIYPIAAKWQLQHRLQLDEQGATLDGKRIPASGIDYVPGID</sequence>
<comment type="pathway">
    <text evidence="1 4">Purine metabolism; IMP biosynthesis via de novo pathway; N(2)-formyl-N(1)-(5-phospho-D-ribosyl)glycinamide from N(1)-(5-phospho-D-ribosyl)glycinamide (10-formyl THF route): step 1/1.</text>
</comment>
<dbReference type="InterPro" id="IPR002376">
    <property type="entry name" value="Formyl_transf_N"/>
</dbReference>
<dbReference type="NCBIfam" id="TIGR00639">
    <property type="entry name" value="PurN"/>
    <property type="match status" value="1"/>
</dbReference>
<dbReference type="AlphaFoldDB" id="A0A3L7DZX2"/>
<feature type="binding site" evidence="4">
    <location>
        <position position="112"/>
    </location>
    <ligand>
        <name>(6R)-10-formyltetrahydrofolate</name>
        <dbReference type="ChEBI" id="CHEBI:195366"/>
    </ligand>
</feature>
<dbReference type="UniPathway" id="UPA00074">
    <property type="reaction ID" value="UER00126"/>
</dbReference>
<dbReference type="SUPFAM" id="SSF53328">
    <property type="entry name" value="Formyltransferase"/>
    <property type="match status" value="1"/>
</dbReference>
<dbReference type="EMBL" id="QRAN01000011">
    <property type="protein sequence ID" value="RLQ21683.1"/>
    <property type="molecule type" value="Genomic_DNA"/>
</dbReference>
<dbReference type="GO" id="GO:0005829">
    <property type="term" value="C:cytosol"/>
    <property type="evidence" value="ECO:0007669"/>
    <property type="project" value="TreeGrafter"/>
</dbReference>
<accession>A0A3L7DZX2</accession>
<dbReference type="HAMAP" id="MF_01930">
    <property type="entry name" value="PurN"/>
    <property type="match status" value="1"/>
</dbReference>
<evidence type="ECO:0000256" key="4">
    <source>
        <dbReference type="HAMAP-Rule" id="MF_01930"/>
    </source>
</evidence>
<dbReference type="PANTHER" id="PTHR43369:SF2">
    <property type="entry name" value="PHOSPHORIBOSYLGLYCINAMIDE FORMYLTRANSFERASE"/>
    <property type="match status" value="1"/>
</dbReference>
<dbReference type="Pfam" id="PF00551">
    <property type="entry name" value="Formyl_trans_N"/>
    <property type="match status" value="1"/>
</dbReference>
<keyword evidence="7" id="KW-1185">Reference proteome</keyword>
<evidence type="ECO:0000259" key="5">
    <source>
        <dbReference type="Pfam" id="PF00551"/>
    </source>
</evidence>
<comment type="similarity">
    <text evidence="4">Belongs to the GART family.</text>
</comment>
<dbReference type="InterPro" id="IPR036477">
    <property type="entry name" value="Formyl_transf_N_sf"/>
</dbReference>
<gene>
    <name evidence="4" type="primary">purN</name>
    <name evidence="6" type="ORF">DWB85_11755</name>
</gene>
<keyword evidence="3 4" id="KW-0658">Purine biosynthesis</keyword>
<evidence type="ECO:0000313" key="7">
    <source>
        <dbReference type="Proteomes" id="UP000265509"/>
    </source>
</evidence>
<proteinExistence type="inferred from homology"/>
<evidence type="ECO:0000256" key="1">
    <source>
        <dbReference type="ARBA" id="ARBA00005054"/>
    </source>
</evidence>
<evidence type="ECO:0000256" key="3">
    <source>
        <dbReference type="ARBA" id="ARBA00022755"/>
    </source>
</evidence>
<dbReference type="CDD" id="cd08645">
    <property type="entry name" value="FMT_core_GART"/>
    <property type="match status" value="1"/>
</dbReference>
<dbReference type="PANTHER" id="PTHR43369">
    <property type="entry name" value="PHOSPHORIBOSYLGLYCINAMIDE FORMYLTRANSFERASE"/>
    <property type="match status" value="1"/>
</dbReference>
<keyword evidence="2 4" id="KW-0808">Transferase</keyword>
<feature type="domain" description="Formyl transferase N-terminal" evidence="5">
    <location>
        <begin position="8"/>
        <end position="184"/>
    </location>
</feature>
<dbReference type="EC" id="2.1.2.2" evidence="4"/>